<sequence>MIAERGAGAGAERGFVLVGVIWFLACMTMVVAAAVLWIERSRDGVEAQRELLQSSFEERSMLSRLIWLIATHRMTVAGQTTPESIAPEDGGMDPSILPAGAELPVDGREYCVANGSCFTLIDRASRLSLSASDPAAIQSLLVGMGVPVESVSPMLVELAVYLRGGQYESVGQPRIPSLRALRSPMEVFLLSTWQPWEDLLVRRGWCEVATVDEPALNLNSAAADVLVFAWGIPADSVASLLAIRGEHPIVQSRDLDMLLGAHADGLPQEGWSRLPSSTLLIRLRPRDGPARYEYQVSFESSDLRLPPWQFLQRRTLPSHVSDTALPQEVHATPGILAAPLVAGPWR</sequence>
<keyword evidence="1" id="KW-0812">Transmembrane</keyword>
<reference evidence="2 3" key="1">
    <citation type="submission" date="2020-12" db="EMBL/GenBank/DDBJ databases">
        <title>Pseudomonas schmalbachii sp. nov. isolated from millipede gut.</title>
        <authorList>
            <person name="Shelomi M."/>
        </authorList>
    </citation>
    <scope>NUCLEOTIDE SEQUENCE [LARGE SCALE GENOMIC DNA]</scope>
    <source>
        <strain evidence="2 3">Milli4</strain>
    </source>
</reference>
<evidence type="ECO:0000313" key="2">
    <source>
        <dbReference type="EMBL" id="MBO3274595.1"/>
    </source>
</evidence>
<dbReference type="PROSITE" id="PS51257">
    <property type="entry name" value="PROKAR_LIPOPROTEIN"/>
    <property type="match status" value="1"/>
</dbReference>
<gene>
    <name evidence="2" type="ORF">JFY56_05130</name>
</gene>
<accession>A0ABS3TLQ4</accession>
<keyword evidence="1" id="KW-0472">Membrane</keyword>
<dbReference type="EMBL" id="JAELYA010000001">
    <property type="protein sequence ID" value="MBO3274595.1"/>
    <property type="molecule type" value="Genomic_DNA"/>
</dbReference>
<evidence type="ECO:0000256" key="1">
    <source>
        <dbReference type="SAM" id="Phobius"/>
    </source>
</evidence>
<evidence type="ECO:0000313" key="3">
    <source>
        <dbReference type="Proteomes" id="UP000669060"/>
    </source>
</evidence>
<feature type="transmembrane region" description="Helical" evidence="1">
    <location>
        <begin position="15"/>
        <end position="38"/>
    </location>
</feature>
<proteinExistence type="predicted"/>
<dbReference type="Proteomes" id="UP000669060">
    <property type="component" value="Unassembled WGS sequence"/>
</dbReference>
<keyword evidence="1" id="KW-1133">Transmembrane helix</keyword>
<dbReference type="RefSeq" id="WP_208312398.1">
    <property type="nucleotide sequence ID" value="NZ_JAELYA010000001.1"/>
</dbReference>
<keyword evidence="3" id="KW-1185">Reference proteome</keyword>
<organism evidence="2 3">
    <name type="scientific">Pseudomonas schmalbachii</name>
    <dbReference type="NCBI Taxonomy" id="2816993"/>
    <lineage>
        <taxon>Bacteria</taxon>
        <taxon>Pseudomonadati</taxon>
        <taxon>Pseudomonadota</taxon>
        <taxon>Gammaproteobacteria</taxon>
        <taxon>Pseudomonadales</taxon>
        <taxon>Pseudomonadaceae</taxon>
        <taxon>Pseudomonas</taxon>
    </lineage>
</organism>
<evidence type="ECO:0008006" key="4">
    <source>
        <dbReference type="Google" id="ProtNLM"/>
    </source>
</evidence>
<name>A0ABS3TLQ4_9PSED</name>
<protein>
    <recommendedName>
        <fullName evidence="4">General secretion pathway protein GspK</fullName>
    </recommendedName>
</protein>
<comment type="caution">
    <text evidence="2">The sequence shown here is derived from an EMBL/GenBank/DDBJ whole genome shotgun (WGS) entry which is preliminary data.</text>
</comment>